<dbReference type="NCBIfam" id="NF009980">
    <property type="entry name" value="PRK13446.1"/>
    <property type="match status" value="1"/>
</dbReference>
<accession>A0A3D5QAX9</accession>
<dbReference type="GO" id="GO:0016787">
    <property type="term" value="F:hydrolase activity"/>
    <property type="evidence" value="ECO:0007669"/>
    <property type="project" value="UniProtKB-KW"/>
</dbReference>
<dbReference type="InterPro" id="IPR001469">
    <property type="entry name" value="ATP_synth_F1_dsu/esu"/>
</dbReference>
<dbReference type="Gene3D" id="2.60.15.10">
    <property type="entry name" value="F0F1 ATP synthase delta/epsilon subunit, N-terminal"/>
    <property type="match status" value="1"/>
</dbReference>
<dbReference type="InterPro" id="IPR036771">
    <property type="entry name" value="ATPsynth_dsu/esu_N"/>
</dbReference>
<sequence>MAEKLKLELVSPERKLLDIEVDEVVAPGVEGDFGVLPDHTPFLTALNIGELIYKHDKTTEYAAIDRGFLEVNNNRVIILAEGAELGREIDLEEAIRRKVEKEKELETARQEESHKFTKAEIELRRELNRVSVAERYK</sequence>
<evidence type="ECO:0000256" key="4">
    <source>
        <dbReference type="ARBA" id="ARBA00022448"/>
    </source>
</evidence>
<comment type="caution">
    <text evidence="12">The sequence shown here is derived from an EMBL/GenBank/DDBJ whole genome shotgun (WGS) entry which is preliminary data.</text>
</comment>
<dbReference type="NCBIfam" id="TIGR01216">
    <property type="entry name" value="ATP_synt_epsi"/>
    <property type="match status" value="1"/>
</dbReference>
<evidence type="ECO:0000256" key="7">
    <source>
        <dbReference type="ARBA" id="ARBA00023196"/>
    </source>
</evidence>
<evidence type="ECO:0000256" key="10">
    <source>
        <dbReference type="RuleBase" id="RU003656"/>
    </source>
</evidence>
<keyword evidence="9" id="KW-1003">Cell membrane</keyword>
<protein>
    <recommendedName>
        <fullName evidence="9">ATP synthase epsilon chain</fullName>
    </recommendedName>
    <alternativeName>
        <fullName evidence="9">ATP synthase F1 sector epsilon subunit</fullName>
    </alternativeName>
    <alternativeName>
        <fullName evidence="9">F-ATPase epsilon subunit</fullName>
    </alternativeName>
</protein>
<evidence type="ECO:0000313" key="12">
    <source>
        <dbReference type="EMBL" id="HCW92893.1"/>
    </source>
</evidence>
<comment type="function">
    <text evidence="1 9">Produces ATP from ADP in the presence of a proton gradient across the membrane.</text>
</comment>
<organism evidence="12 13">
    <name type="scientific">Flexistipes sinusarabici</name>
    <dbReference type="NCBI Taxonomy" id="2352"/>
    <lineage>
        <taxon>Bacteria</taxon>
        <taxon>Pseudomonadati</taxon>
        <taxon>Deferribacterota</taxon>
        <taxon>Deferribacteres</taxon>
        <taxon>Deferribacterales</taxon>
        <taxon>Flexistipitaceae</taxon>
        <taxon>Flexistipes</taxon>
    </lineage>
</organism>
<evidence type="ECO:0000256" key="5">
    <source>
        <dbReference type="ARBA" id="ARBA00023065"/>
    </source>
</evidence>
<dbReference type="PANTHER" id="PTHR13822:SF10">
    <property type="entry name" value="ATP SYNTHASE EPSILON CHAIN, CHLOROPLASTIC"/>
    <property type="match status" value="1"/>
</dbReference>
<evidence type="ECO:0000256" key="2">
    <source>
        <dbReference type="ARBA" id="ARBA00004184"/>
    </source>
</evidence>
<evidence type="ECO:0000256" key="9">
    <source>
        <dbReference type="HAMAP-Rule" id="MF_00530"/>
    </source>
</evidence>
<keyword evidence="5 9" id="KW-0406">Ion transport</keyword>
<dbReference type="OMA" id="MTVHCDI"/>
<dbReference type="PANTHER" id="PTHR13822">
    <property type="entry name" value="ATP SYNTHASE DELTA/EPSILON CHAIN"/>
    <property type="match status" value="1"/>
</dbReference>
<dbReference type="Proteomes" id="UP000262325">
    <property type="component" value="Unassembled WGS sequence"/>
</dbReference>
<keyword evidence="8 9" id="KW-0066">ATP synthesis</keyword>
<evidence type="ECO:0000313" key="13">
    <source>
        <dbReference type="Proteomes" id="UP000262325"/>
    </source>
</evidence>
<keyword evidence="6 9" id="KW-0472">Membrane</keyword>
<evidence type="ECO:0000256" key="3">
    <source>
        <dbReference type="ARBA" id="ARBA00005712"/>
    </source>
</evidence>
<dbReference type="SUPFAM" id="SSF51344">
    <property type="entry name" value="Epsilon subunit of F1F0-ATP synthase N-terminal domain"/>
    <property type="match status" value="1"/>
</dbReference>
<dbReference type="EMBL" id="DPPF01000088">
    <property type="protein sequence ID" value="HCW92893.1"/>
    <property type="molecule type" value="Genomic_DNA"/>
</dbReference>
<evidence type="ECO:0000256" key="8">
    <source>
        <dbReference type="ARBA" id="ARBA00023310"/>
    </source>
</evidence>
<dbReference type="GO" id="GO:0045259">
    <property type="term" value="C:proton-transporting ATP synthase complex"/>
    <property type="evidence" value="ECO:0007669"/>
    <property type="project" value="UniProtKB-KW"/>
</dbReference>
<gene>
    <name evidence="9 12" type="primary">atpC</name>
    <name evidence="12" type="ORF">DHM44_04350</name>
</gene>
<proteinExistence type="inferred from homology"/>
<evidence type="ECO:0000259" key="11">
    <source>
        <dbReference type="Pfam" id="PF02823"/>
    </source>
</evidence>
<keyword evidence="7 9" id="KW-0139">CF(1)</keyword>
<dbReference type="InterPro" id="IPR020546">
    <property type="entry name" value="ATP_synth_F1_dsu/esu_N"/>
</dbReference>
<comment type="subunit">
    <text evidence="9 10">F-type ATPases have 2 components, CF(1) - the catalytic core - and CF(0) - the membrane proton channel. CF(1) has five subunits: alpha(3), beta(3), gamma(1), delta(1), epsilon(1). CF(0) has three main subunits: a, b and c.</text>
</comment>
<reference evidence="12 13" key="1">
    <citation type="journal article" date="2018" name="Nat. Biotechnol.">
        <title>A standardized bacterial taxonomy based on genome phylogeny substantially revises the tree of life.</title>
        <authorList>
            <person name="Parks D.H."/>
            <person name="Chuvochina M."/>
            <person name="Waite D.W."/>
            <person name="Rinke C."/>
            <person name="Skarshewski A."/>
            <person name="Chaumeil P.A."/>
            <person name="Hugenholtz P."/>
        </authorList>
    </citation>
    <scope>NUCLEOTIDE SEQUENCE [LARGE SCALE GENOMIC DNA]</scope>
    <source>
        <strain evidence="12">UBA8672</strain>
    </source>
</reference>
<dbReference type="GO" id="GO:0005886">
    <property type="term" value="C:plasma membrane"/>
    <property type="evidence" value="ECO:0007669"/>
    <property type="project" value="UniProtKB-SubCell"/>
</dbReference>
<dbReference type="AlphaFoldDB" id="A0A3D5QAX9"/>
<dbReference type="Pfam" id="PF02823">
    <property type="entry name" value="ATP-synt_DE_N"/>
    <property type="match status" value="1"/>
</dbReference>
<keyword evidence="4 9" id="KW-0813">Transport</keyword>
<keyword evidence="9" id="KW-0375">Hydrogen ion transport</keyword>
<name>A0A3D5QAX9_FLESI</name>
<dbReference type="CDD" id="cd12152">
    <property type="entry name" value="F1-ATPase_delta"/>
    <property type="match status" value="1"/>
</dbReference>
<feature type="domain" description="ATP synthase F1 complex delta/epsilon subunit N-terminal" evidence="11">
    <location>
        <begin position="5"/>
        <end position="83"/>
    </location>
</feature>
<dbReference type="GO" id="GO:0012505">
    <property type="term" value="C:endomembrane system"/>
    <property type="evidence" value="ECO:0007669"/>
    <property type="project" value="UniProtKB-SubCell"/>
</dbReference>
<evidence type="ECO:0000256" key="1">
    <source>
        <dbReference type="ARBA" id="ARBA00003543"/>
    </source>
</evidence>
<comment type="similarity">
    <text evidence="3 9 10">Belongs to the ATPase epsilon chain family.</text>
</comment>
<dbReference type="GO" id="GO:0046933">
    <property type="term" value="F:proton-transporting ATP synthase activity, rotational mechanism"/>
    <property type="evidence" value="ECO:0007669"/>
    <property type="project" value="UniProtKB-UniRule"/>
</dbReference>
<dbReference type="HAMAP" id="MF_00530">
    <property type="entry name" value="ATP_synth_epsil_bac"/>
    <property type="match status" value="1"/>
</dbReference>
<keyword evidence="12" id="KW-0378">Hydrolase</keyword>
<dbReference type="GO" id="GO:0005524">
    <property type="term" value="F:ATP binding"/>
    <property type="evidence" value="ECO:0007669"/>
    <property type="project" value="UniProtKB-UniRule"/>
</dbReference>
<evidence type="ECO:0000256" key="6">
    <source>
        <dbReference type="ARBA" id="ARBA00023136"/>
    </source>
</evidence>
<dbReference type="RefSeq" id="WP_013886812.1">
    <property type="nucleotide sequence ID" value="NZ_JAAZVV010000030.1"/>
</dbReference>
<comment type="subcellular location">
    <subcellularLocation>
        <location evidence="9">Cell membrane</location>
        <topology evidence="9">Peripheral membrane protein</topology>
    </subcellularLocation>
    <subcellularLocation>
        <location evidence="2">Endomembrane system</location>
        <topology evidence="2">Peripheral membrane protein</topology>
    </subcellularLocation>
</comment>